<organism evidence="1">
    <name type="scientific">Brassica napus</name>
    <name type="common">Rape</name>
    <dbReference type="NCBI Taxonomy" id="3708"/>
    <lineage>
        <taxon>Eukaryota</taxon>
        <taxon>Viridiplantae</taxon>
        <taxon>Streptophyta</taxon>
        <taxon>Embryophyta</taxon>
        <taxon>Tracheophyta</taxon>
        <taxon>Spermatophyta</taxon>
        <taxon>Magnoliopsida</taxon>
        <taxon>eudicotyledons</taxon>
        <taxon>Gunneridae</taxon>
        <taxon>Pentapetalae</taxon>
        <taxon>rosids</taxon>
        <taxon>malvids</taxon>
        <taxon>Brassicales</taxon>
        <taxon>Brassicaceae</taxon>
        <taxon>Brassiceae</taxon>
        <taxon>Brassica</taxon>
    </lineage>
</organism>
<accession>A0A816KP28</accession>
<sequence length="271" mass="29984">MTSGDFEIAGISTGKWWSSPTNSTTAISDGKTSITKLTIIMMILLTCTTVSSKDYWIQITNYSESFLDYETKEPKEIITQDCKNLTSKAQLEETSDDYSPRLLKRPGMDSLSPLPRFKVRKEKLGDRVTGLQQLVSPFGKNLTPLHNPVHPIVVIKPLINSNSHSSYDFTFNPSTHNFYNQSVIAFHDKEWGVPVHDDKVSQNTMNAHEAEAAAEQAVSKVEAAMTAGEEAAKEADAAEVARAYAEEASKTLKGKKHLQSGKHILLISHNT</sequence>
<reference evidence="1" key="1">
    <citation type="submission" date="2021-01" db="EMBL/GenBank/DDBJ databases">
        <authorList>
            <consortium name="Genoscope - CEA"/>
            <person name="William W."/>
        </authorList>
    </citation>
    <scope>NUCLEOTIDE SEQUENCE</scope>
</reference>
<proteinExistence type="predicted"/>
<evidence type="ECO:0000313" key="1">
    <source>
        <dbReference type="EMBL" id="CAF1916671.1"/>
    </source>
</evidence>
<name>A0A816KP28_BRANA</name>
<dbReference type="Proteomes" id="UP001295469">
    <property type="component" value="Chromosome C02"/>
</dbReference>
<gene>
    <name evidence="1" type="ORF">DARMORV10_C02P40020.1</name>
</gene>
<protein>
    <submittedName>
        <fullName evidence="1">(rape) hypothetical protein</fullName>
    </submittedName>
</protein>
<dbReference type="EMBL" id="HG994366">
    <property type="protein sequence ID" value="CAF1916671.1"/>
    <property type="molecule type" value="Genomic_DNA"/>
</dbReference>
<dbReference type="AlphaFoldDB" id="A0A816KP28"/>